<evidence type="ECO:0000256" key="1">
    <source>
        <dbReference type="ARBA" id="ARBA00004173"/>
    </source>
</evidence>
<keyword evidence="4" id="KW-0496">Mitochondrion</keyword>
<comment type="subcellular location">
    <subcellularLocation>
        <location evidence="1">Mitochondrion</location>
    </subcellularLocation>
</comment>
<gene>
    <name evidence="8" type="primary">MRPL54</name>
    <name evidence="8" type="ORF">DERF_006799</name>
</gene>
<comment type="similarity">
    <text evidence="6">Belongs to the mitochondrion-specific ribosomal protein mL54 family.</text>
</comment>
<dbReference type="PANTHER" id="PTHR28595">
    <property type="entry name" value="39S RIBOSOMAL PROTEIN L54, MITOCHONDRIAL"/>
    <property type="match status" value="1"/>
</dbReference>
<keyword evidence="9" id="KW-1185">Reference proteome</keyword>
<dbReference type="InterPro" id="IPR013870">
    <property type="entry name" value="Ribosomal_mL54"/>
</dbReference>
<keyword evidence="5" id="KW-0687">Ribonucleoprotein</keyword>
<accession>A0A922I246</accession>
<protein>
    <recommendedName>
        <fullName evidence="7">Large ribosomal subunit protein mL54</fullName>
    </recommendedName>
</protein>
<keyword evidence="3 8" id="KW-0689">Ribosomal protein</keyword>
<sequence>MLSISIIRTFSTVPKISGQAVGKKRFRLPVETDPKKLMNFCCGANYYKNCEEIKLKDDDNYPDWLWNLPLKPPRLHELDPNTKEYWEKAEIVGQQREWKLRSITNKRHMNLNPIDVEKMELKYRRRFRALAKYHFTAGYDMVEHHERDDIWNMHLKDRYYIPDEPEKKFYPGIDNINLNKASIASKYTKKIIRAGHFGK</sequence>
<evidence type="ECO:0000256" key="6">
    <source>
        <dbReference type="ARBA" id="ARBA00033752"/>
    </source>
</evidence>
<dbReference type="GO" id="GO:0005762">
    <property type="term" value="C:mitochondrial large ribosomal subunit"/>
    <property type="evidence" value="ECO:0007669"/>
    <property type="project" value="TreeGrafter"/>
</dbReference>
<dbReference type="Pfam" id="PF08561">
    <property type="entry name" value="Ribosomal_L37"/>
    <property type="match status" value="1"/>
</dbReference>
<name>A0A922I246_DERFA</name>
<proteinExistence type="inferred from homology"/>
<dbReference type="GO" id="GO:0003735">
    <property type="term" value="F:structural constituent of ribosome"/>
    <property type="evidence" value="ECO:0007669"/>
    <property type="project" value="TreeGrafter"/>
</dbReference>
<dbReference type="PANTHER" id="PTHR28595:SF1">
    <property type="entry name" value="LARGE RIBOSOMAL SUBUNIT PROTEIN ML54"/>
    <property type="match status" value="1"/>
</dbReference>
<evidence type="ECO:0000256" key="7">
    <source>
        <dbReference type="ARBA" id="ARBA00035179"/>
    </source>
</evidence>
<evidence type="ECO:0000256" key="2">
    <source>
        <dbReference type="ARBA" id="ARBA00022946"/>
    </source>
</evidence>
<evidence type="ECO:0000313" key="9">
    <source>
        <dbReference type="Proteomes" id="UP000790347"/>
    </source>
</evidence>
<evidence type="ECO:0000313" key="8">
    <source>
        <dbReference type="EMBL" id="KAH9516035.1"/>
    </source>
</evidence>
<organism evidence="8 9">
    <name type="scientific">Dermatophagoides farinae</name>
    <name type="common">American house dust mite</name>
    <dbReference type="NCBI Taxonomy" id="6954"/>
    <lineage>
        <taxon>Eukaryota</taxon>
        <taxon>Metazoa</taxon>
        <taxon>Ecdysozoa</taxon>
        <taxon>Arthropoda</taxon>
        <taxon>Chelicerata</taxon>
        <taxon>Arachnida</taxon>
        <taxon>Acari</taxon>
        <taxon>Acariformes</taxon>
        <taxon>Sarcoptiformes</taxon>
        <taxon>Astigmata</taxon>
        <taxon>Psoroptidia</taxon>
        <taxon>Analgoidea</taxon>
        <taxon>Pyroglyphidae</taxon>
        <taxon>Dermatophagoidinae</taxon>
        <taxon>Dermatophagoides</taxon>
    </lineage>
</organism>
<dbReference type="Proteomes" id="UP000790347">
    <property type="component" value="Unassembled WGS sequence"/>
</dbReference>
<evidence type="ECO:0000256" key="3">
    <source>
        <dbReference type="ARBA" id="ARBA00022980"/>
    </source>
</evidence>
<comment type="caution">
    <text evidence="8">The sequence shown here is derived from an EMBL/GenBank/DDBJ whole genome shotgun (WGS) entry which is preliminary data.</text>
</comment>
<evidence type="ECO:0000256" key="4">
    <source>
        <dbReference type="ARBA" id="ARBA00023128"/>
    </source>
</evidence>
<reference evidence="8" key="2">
    <citation type="journal article" date="2022" name="Res Sq">
        <title>Comparative Genomics Reveals Insights into the Divergent Evolution of Astigmatic Mites and Household Pest Adaptations.</title>
        <authorList>
            <person name="Xiong Q."/>
            <person name="Wan A.T.-Y."/>
            <person name="Liu X.-Y."/>
            <person name="Fung C.S.-H."/>
            <person name="Xiao X."/>
            <person name="Malainual N."/>
            <person name="Hou J."/>
            <person name="Wang L."/>
            <person name="Wang M."/>
            <person name="Yang K."/>
            <person name="Cui Y."/>
            <person name="Leung E."/>
            <person name="Nong W."/>
            <person name="Shin S.-K."/>
            <person name="Au S."/>
            <person name="Jeong K.Y."/>
            <person name="Chew F.T."/>
            <person name="Hui J."/>
            <person name="Leung T.F."/>
            <person name="Tungtrongchitr A."/>
            <person name="Zhong N."/>
            <person name="Liu Z."/>
            <person name="Tsui S."/>
        </authorList>
    </citation>
    <scope>NUCLEOTIDE SEQUENCE</scope>
    <source>
        <strain evidence="8">Derf</strain>
        <tissue evidence="8">Whole organism</tissue>
    </source>
</reference>
<dbReference type="EMBL" id="ASGP02000003">
    <property type="protein sequence ID" value="KAH9516035.1"/>
    <property type="molecule type" value="Genomic_DNA"/>
</dbReference>
<evidence type="ECO:0000256" key="5">
    <source>
        <dbReference type="ARBA" id="ARBA00023274"/>
    </source>
</evidence>
<reference evidence="8" key="1">
    <citation type="submission" date="2013-05" db="EMBL/GenBank/DDBJ databases">
        <authorList>
            <person name="Yim A.K.Y."/>
            <person name="Chan T.F."/>
            <person name="Ji K.M."/>
            <person name="Liu X.Y."/>
            <person name="Zhou J.W."/>
            <person name="Li R.Q."/>
            <person name="Yang K.Y."/>
            <person name="Li J."/>
            <person name="Li M."/>
            <person name="Law P.T.W."/>
            <person name="Wu Y.L."/>
            <person name="Cai Z.L."/>
            <person name="Qin H."/>
            <person name="Bao Y."/>
            <person name="Leung R.K.K."/>
            <person name="Ng P.K.S."/>
            <person name="Zou J."/>
            <person name="Zhong X.J."/>
            <person name="Ran P.X."/>
            <person name="Zhong N.S."/>
            <person name="Liu Z.G."/>
            <person name="Tsui S.K.W."/>
        </authorList>
    </citation>
    <scope>NUCLEOTIDE SEQUENCE</scope>
    <source>
        <strain evidence="8">Derf</strain>
        <tissue evidence="8">Whole organism</tissue>
    </source>
</reference>
<keyword evidence="2" id="KW-0809">Transit peptide</keyword>
<dbReference type="AlphaFoldDB" id="A0A922I246"/>